<dbReference type="EMBL" id="BLAL01000047">
    <property type="protein sequence ID" value="GES80158.1"/>
    <property type="molecule type" value="Genomic_DNA"/>
</dbReference>
<dbReference type="AlphaFoldDB" id="A0A8H3L6B2"/>
<dbReference type="SMART" id="SM00671">
    <property type="entry name" value="SEL1"/>
    <property type="match status" value="4"/>
</dbReference>
<dbReference type="InterPro" id="IPR011990">
    <property type="entry name" value="TPR-like_helical_dom_sf"/>
</dbReference>
<dbReference type="GO" id="GO:0016301">
    <property type="term" value="F:kinase activity"/>
    <property type="evidence" value="ECO:0007669"/>
    <property type="project" value="UniProtKB-KW"/>
</dbReference>
<dbReference type="Pfam" id="PF08238">
    <property type="entry name" value="Sel1"/>
    <property type="match status" value="4"/>
</dbReference>
<dbReference type="InterPro" id="IPR052945">
    <property type="entry name" value="Mitotic_Regulator"/>
</dbReference>
<comment type="caution">
    <text evidence="1">The sequence shown here is derived from an EMBL/GenBank/DDBJ whole genome shotgun (WGS) entry which is preliminary data.</text>
</comment>
<name>A0A8H3L6B2_9GLOM</name>
<sequence>MYLNGMINIGCPFYDENTSYDVGLVIAIKNGKREDIIKDTPLEYNDPDKRPTIQQFVIIFLNNQTNIFLLGILYYNGIVTEKNIHEAFKLFPKASEDNYHIAQVYLSKCFQLGTGTEINIPLAIICLQLGTGVEKDEAKAFEWYKKSADNNFLYAKFLLGYCYVNVGYYYDHGIGVNMDKGKAFDFYKIAAKEENRDAQISLAFLYEQGEGTEKSIEQAIYWYEKAANNESHEAKEKLDGLLSKNS</sequence>
<dbReference type="PANTHER" id="PTHR43628:SF1">
    <property type="entry name" value="CHITIN SYNTHASE REGULATORY FACTOR 2-RELATED"/>
    <property type="match status" value="1"/>
</dbReference>
<keyword evidence="1" id="KW-0418">Kinase</keyword>
<evidence type="ECO:0000313" key="1">
    <source>
        <dbReference type="EMBL" id="GES80158.1"/>
    </source>
</evidence>
<dbReference type="InterPro" id="IPR006597">
    <property type="entry name" value="Sel1-like"/>
</dbReference>
<protein>
    <submittedName>
        <fullName evidence="1">Kinase-like domain-containing protein</fullName>
    </submittedName>
</protein>
<dbReference type="SUPFAM" id="SSF81901">
    <property type="entry name" value="HCP-like"/>
    <property type="match status" value="1"/>
</dbReference>
<evidence type="ECO:0000313" key="2">
    <source>
        <dbReference type="Proteomes" id="UP000615446"/>
    </source>
</evidence>
<dbReference type="OrthoDB" id="2367144at2759"/>
<gene>
    <name evidence="1" type="ORF">RCL2_000745200</name>
</gene>
<organism evidence="1 2">
    <name type="scientific">Rhizophagus clarus</name>
    <dbReference type="NCBI Taxonomy" id="94130"/>
    <lineage>
        <taxon>Eukaryota</taxon>
        <taxon>Fungi</taxon>
        <taxon>Fungi incertae sedis</taxon>
        <taxon>Mucoromycota</taxon>
        <taxon>Glomeromycotina</taxon>
        <taxon>Glomeromycetes</taxon>
        <taxon>Glomerales</taxon>
        <taxon>Glomeraceae</taxon>
        <taxon>Rhizophagus</taxon>
    </lineage>
</organism>
<accession>A0A8H3L6B2</accession>
<dbReference type="Proteomes" id="UP000615446">
    <property type="component" value="Unassembled WGS sequence"/>
</dbReference>
<dbReference type="PANTHER" id="PTHR43628">
    <property type="entry name" value="ACTIVATOR OF C KINASE PROTEIN 1-RELATED"/>
    <property type="match status" value="1"/>
</dbReference>
<reference evidence="1" key="1">
    <citation type="submission" date="2019-10" db="EMBL/GenBank/DDBJ databases">
        <title>Conservation and host-specific expression of non-tandemly repeated heterogenous ribosome RNA gene in arbuscular mycorrhizal fungi.</title>
        <authorList>
            <person name="Maeda T."/>
            <person name="Kobayashi Y."/>
            <person name="Nakagawa T."/>
            <person name="Ezawa T."/>
            <person name="Yamaguchi K."/>
            <person name="Bino T."/>
            <person name="Nishimoto Y."/>
            <person name="Shigenobu S."/>
            <person name="Kawaguchi M."/>
        </authorList>
    </citation>
    <scope>NUCLEOTIDE SEQUENCE</scope>
    <source>
        <strain evidence="1">HR1</strain>
    </source>
</reference>
<keyword evidence="1" id="KW-0808">Transferase</keyword>
<dbReference type="Gene3D" id="1.25.40.10">
    <property type="entry name" value="Tetratricopeptide repeat domain"/>
    <property type="match status" value="2"/>
</dbReference>
<proteinExistence type="predicted"/>